<feature type="active site" description="Phosphoserine intermediate" evidence="6">
    <location>
        <position position="102"/>
    </location>
</feature>
<dbReference type="InterPro" id="IPR005846">
    <property type="entry name" value="A-D-PHexomutase_a/b/a-III"/>
</dbReference>
<dbReference type="InterPro" id="IPR005843">
    <property type="entry name" value="A-D-PHexomutase_C"/>
</dbReference>
<evidence type="ECO:0000256" key="2">
    <source>
        <dbReference type="ARBA" id="ARBA00022553"/>
    </source>
</evidence>
<feature type="domain" description="Alpha-D-phosphohexomutase alpha/beta/alpha" evidence="12">
    <location>
        <begin position="258"/>
        <end position="369"/>
    </location>
</feature>
<keyword evidence="3 6" id="KW-0479">Metal-binding</keyword>
<dbReference type="SUPFAM" id="SSF53738">
    <property type="entry name" value="Phosphoglucomutase, first 3 domains"/>
    <property type="match status" value="3"/>
</dbReference>
<feature type="binding site" evidence="6">
    <location>
        <position position="245"/>
    </location>
    <ligand>
        <name>Mg(2+)</name>
        <dbReference type="ChEBI" id="CHEBI:18420"/>
    </ligand>
</feature>
<protein>
    <recommendedName>
        <fullName evidence="6 8">Phosphoglucosamine mutase</fullName>
        <ecNumber evidence="6 8">5.4.2.10</ecNumber>
    </recommendedName>
</protein>
<keyword evidence="4 6" id="KW-0460">Magnesium</keyword>
<dbReference type="PROSITE" id="PS00710">
    <property type="entry name" value="PGM_PMM"/>
    <property type="match status" value="1"/>
</dbReference>
<dbReference type="Gene3D" id="3.40.120.10">
    <property type="entry name" value="Alpha-D-Glucose-1,6-Bisphosphate, subunit A, domain 3"/>
    <property type="match status" value="3"/>
</dbReference>
<dbReference type="InterPro" id="IPR016055">
    <property type="entry name" value="A-D-PHexomutase_a/b/a-I/II/III"/>
</dbReference>
<evidence type="ECO:0000259" key="10">
    <source>
        <dbReference type="Pfam" id="PF02878"/>
    </source>
</evidence>
<dbReference type="HAMAP" id="MF_01554_B">
    <property type="entry name" value="GlmM_B"/>
    <property type="match status" value="1"/>
</dbReference>
<comment type="similarity">
    <text evidence="1 6 7">Belongs to the phosphohexose mutase family.</text>
</comment>
<dbReference type="InterPro" id="IPR005845">
    <property type="entry name" value="A-D-PHexomutase_a/b/a-II"/>
</dbReference>
<evidence type="ECO:0000259" key="12">
    <source>
        <dbReference type="Pfam" id="PF02880"/>
    </source>
</evidence>
<evidence type="ECO:0000256" key="8">
    <source>
        <dbReference type="RuleBase" id="RU004327"/>
    </source>
</evidence>
<evidence type="ECO:0000313" key="14">
    <source>
        <dbReference type="Proteomes" id="UP001631949"/>
    </source>
</evidence>
<dbReference type="InterPro" id="IPR016066">
    <property type="entry name" value="A-D-PHexomutase_CS"/>
</dbReference>
<evidence type="ECO:0000256" key="1">
    <source>
        <dbReference type="ARBA" id="ARBA00010231"/>
    </source>
</evidence>
<dbReference type="PANTHER" id="PTHR42946">
    <property type="entry name" value="PHOSPHOHEXOSE MUTASE"/>
    <property type="match status" value="1"/>
</dbReference>
<feature type="modified residue" description="Phosphoserine" evidence="6">
    <location>
        <position position="102"/>
    </location>
</feature>
<dbReference type="EMBL" id="JBJUVG010000002">
    <property type="protein sequence ID" value="MFM9413042.1"/>
    <property type="molecule type" value="Genomic_DNA"/>
</dbReference>
<comment type="cofactor">
    <cofactor evidence="6">
        <name>Mg(2+)</name>
        <dbReference type="ChEBI" id="CHEBI:18420"/>
    </cofactor>
    <text evidence="6">Binds 1 Mg(2+) ion per subunit.</text>
</comment>
<dbReference type="CDD" id="cd05802">
    <property type="entry name" value="GlmM"/>
    <property type="match status" value="1"/>
</dbReference>
<keyword evidence="2 6" id="KW-0597">Phosphoprotein</keyword>
<evidence type="ECO:0000256" key="6">
    <source>
        <dbReference type="HAMAP-Rule" id="MF_01554"/>
    </source>
</evidence>
<dbReference type="InterPro" id="IPR006352">
    <property type="entry name" value="GlmM_bact"/>
</dbReference>
<dbReference type="Pfam" id="PF00408">
    <property type="entry name" value="PGM_PMM_IV"/>
    <property type="match status" value="1"/>
</dbReference>
<dbReference type="EC" id="5.4.2.10" evidence="6 8"/>
<comment type="catalytic activity">
    <reaction evidence="6 8">
        <text>alpha-D-glucosamine 1-phosphate = D-glucosamine 6-phosphate</text>
        <dbReference type="Rhea" id="RHEA:23424"/>
        <dbReference type="ChEBI" id="CHEBI:58516"/>
        <dbReference type="ChEBI" id="CHEBI:58725"/>
        <dbReference type="EC" id="5.4.2.10"/>
    </reaction>
</comment>
<evidence type="ECO:0000256" key="7">
    <source>
        <dbReference type="RuleBase" id="RU004326"/>
    </source>
</evidence>
<dbReference type="SUPFAM" id="SSF55957">
    <property type="entry name" value="Phosphoglucomutase, C-terminal domain"/>
    <property type="match status" value="1"/>
</dbReference>
<comment type="PTM">
    <text evidence="6">Activated by phosphorylation.</text>
</comment>
<evidence type="ECO:0000259" key="11">
    <source>
        <dbReference type="Pfam" id="PF02879"/>
    </source>
</evidence>
<feature type="binding site" evidence="6">
    <location>
        <position position="241"/>
    </location>
    <ligand>
        <name>Mg(2+)</name>
        <dbReference type="ChEBI" id="CHEBI:18420"/>
    </ligand>
</feature>
<comment type="caution">
    <text evidence="13">The sequence shown here is derived from an EMBL/GenBank/DDBJ whole genome shotgun (WGS) entry which is preliminary data.</text>
</comment>
<dbReference type="Pfam" id="PF02879">
    <property type="entry name" value="PGM_PMM_II"/>
    <property type="match status" value="1"/>
</dbReference>
<dbReference type="Proteomes" id="UP001631949">
    <property type="component" value="Unassembled WGS sequence"/>
</dbReference>
<feature type="binding site" description="via phosphate group" evidence="6">
    <location>
        <position position="102"/>
    </location>
    <ligand>
        <name>Mg(2+)</name>
        <dbReference type="ChEBI" id="CHEBI:18420"/>
    </ligand>
</feature>
<dbReference type="GO" id="GO:0008966">
    <property type="term" value="F:phosphoglucosamine mutase activity"/>
    <property type="evidence" value="ECO:0007669"/>
    <property type="project" value="UniProtKB-EC"/>
</dbReference>
<feature type="domain" description="Alpha-D-phosphohexomutase alpha/beta/alpha" evidence="11">
    <location>
        <begin position="169"/>
        <end position="254"/>
    </location>
</feature>
<proteinExistence type="inferred from homology"/>
<dbReference type="InterPro" id="IPR036900">
    <property type="entry name" value="A-D-PHexomutase_C_sf"/>
</dbReference>
<dbReference type="NCBIfam" id="NF008139">
    <property type="entry name" value="PRK10887.1"/>
    <property type="match status" value="1"/>
</dbReference>
<feature type="domain" description="Alpha-D-phosphohexomutase alpha/beta/alpha" evidence="10">
    <location>
        <begin position="3"/>
        <end position="137"/>
    </location>
</feature>
<accession>A0ABW9GXH2</accession>
<name>A0ABW9GXH2_9FIRM</name>
<evidence type="ECO:0000313" key="13">
    <source>
        <dbReference type="EMBL" id="MFM9413042.1"/>
    </source>
</evidence>
<evidence type="ECO:0000259" key="9">
    <source>
        <dbReference type="Pfam" id="PF00408"/>
    </source>
</evidence>
<evidence type="ECO:0000256" key="5">
    <source>
        <dbReference type="ARBA" id="ARBA00023235"/>
    </source>
</evidence>
<evidence type="ECO:0000256" key="4">
    <source>
        <dbReference type="ARBA" id="ARBA00022842"/>
    </source>
</evidence>
<dbReference type="RefSeq" id="WP_408976661.1">
    <property type="nucleotide sequence ID" value="NZ_JBJUVG010000002.1"/>
</dbReference>
<dbReference type="Pfam" id="PF02880">
    <property type="entry name" value="PGM_PMM_III"/>
    <property type="match status" value="1"/>
</dbReference>
<dbReference type="Gene3D" id="3.30.310.50">
    <property type="entry name" value="Alpha-D-phosphohexomutase, C-terminal domain"/>
    <property type="match status" value="1"/>
</dbReference>
<evidence type="ECO:0000256" key="3">
    <source>
        <dbReference type="ARBA" id="ARBA00022723"/>
    </source>
</evidence>
<keyword evidence="14" id="KW-1185">Reference proteome</keyword>
<feature type="binding site" evidence="6">
    <location>
        <position position="243"/>
    </location>
    <ligand>
        <name>Mg(2+)</name>
        <dbReference type="ChEBI" id="CHEBI:18420"/>
    </ligand>
</feature>
<dbReference type="InterPro" id="IPR005844">
    <property type="entry name" value="A-D-PHexomutase_a/b/a-I"/>
</dbReference>
<dbReference type="NCBIfam" id="TIGR01455">
    <property type="entry name" value="glmM"/>
    <property type="match status" value="1"/>
</dbReference>
<sequence length="447" mass="47667">MSRLFGTDGVRGKVGEVLTPELAFRLGQAAGRVLAKDAAETHKKIVIGRDSRLSGQMLEAALTAGLTSTGIDVVTCGLIPTPAVAWLVREKGAVAGVVISASHNPYWDNGIKFFNQDGLKLSDAVEDEIEALVKSQEPIGYAPVEDLGTVIDDREAIHRYEAFLLGQASFEALSLKAVVDCANGSASPIADHLFTSLGLETIMIGHEPDGRNINHQCGSTHTEGLIAAVKSQGADIGLAFDGDADRFLAVTADGDLVDGDQLMSIYAHDFHRRGALEPNLLVVTVMSNLGLKLAMQAAGIELVETKVGDRYVNEALMAHDGVIGGEQSGHIIFRKINSTGDGLLSAIMLLNIMAREEKSLKDLAASMEKLPQTLINVQVRDKQGWETEASIQGAIRQAEDSMGDEGRILVRASGTEPVLRVMVEGKDKATIDRLAQDIAQTIEKAIG</sequence>
<dbReference type="InterPro" id="IPR050060">
    <property type="entry name" value="Phosphoglucosamine_mutase"/>
</dbReference>
<dbReference type="Pfam" id="PF02878">
    <property type="entry name" value="PGM_PMM_I"/>
    <property type="match status" value="1"/>
</dbReference>
<organism evidence="13 14">
    <name type="scientific">Peptococcus simiae</name>
    <dbReference type="NCBI Taxonomy" id="1643805"/>
    <lineage>
        <taxon>Bacteria</taxon>
        <taxon>Bacillati</taxon>
        <taxon>Bacillota</taxon>
        <taxon>Clostridia</taxon>
        <taxon>Eubacteriales</taxon>
        <taxon>Peptococcaceae</taxon>
        <taxon>Peptococcus</taxon>
    </lineage>
</organism>
<reference evidence="13 14" key="1">
    <citation type="journal article" date="2016" name="Int. J. Syst. Evol. Microbiol.">
        <title>Peptococcus simiae sp. nov., isolated from rhesus macaque faeces and emended description of the genus Peptococcus.</title>
        <authorList>
            <person name="Shkoporov A.N."/>
            <person name="Efimov B.A."/>
            <person name="Kondova I."/>
            <person name="Ouwerling B."/>
            <person name="Chaplin A.V."/>
            <person name="Shcherbakova V.A."/>
            <person name="Langermans J.A.M."/>
        </authorList>
    </citation>
    <scope>NUCLEOTIDE SEQUENCE [LARGE SCALE GENOMIC DNA]</scope>
    <source>
        <strain evidence="13 14">M108</strain>
    </source>
</reference>
<dbReference type="InterPro" id="IPR005841">
    <property type="entry name" value="Alpha-D-phosphohexomutase_SF"/>
</dbReference>
<comment type="function">
    <text evidence="6 8">Catalyzes the conversion of glucosamine-6-phosphate to glucosamine-1-phosphate.</text>
</comment>
<dbReference type="PANTHER" id="PTHR42946:SF1">
    <property type="entry name" value="PHOSPHOGLUCOMUTASE (ALPHA-D-GLUCOSE-1,6-BISPHOSPHATE-DEPENDENT)"/>
    <property type="match status" value="1"/>
</dbReference>
<gene>
    <name evidence="6 13" type="primary">glmM</name>
    <name evidence="13" type="ORF">ACKQTC_01455</name>
</gene>
<dbReference type="PRINTS" id="PR00509">
    <property type="entry name" value="PGMPMM"/>
</dbReference>
<keyword evidence="5 6" id="KW-0413">Isomerase</keyword>
<feature type="domain" description="Alpha-D-phosphohexomutase C-terminal" evidence="9">
    <location>
        <begin position="374"/>
        <end position="440"/>
    </location>
</feature>